<dbReference type="SUPFAM" id="SSF55729">
    <property type="entry name" value="Acyl-CoA N-acyltransferases (Nat)"/>
    <property type="match status" value="1"/>
</dbReference>
<name>A0ABU5YXR5_9MYCO</name>
<gene>
    <name evidence="2" type="ORF">K5L39_12080</name>
</gene>
<proteinExistence type="predicted"/>
<comment type="caution">
    <text evidence="2">The sequence shown here is derived from an EMBL/GenBank/DDBJ whole genome shotgun (WGS) entry which is preliminary data.</text>
</comment>
<dbReference type="GO" id="GO:0016746">
    <property type="term" value="F:acyltransferase activity"/>
    <property type="evidence" value="ECO:0007669"/>
    <property type="project" value="UniProtKB-KW"/>
</dbReference>
<dbReference type="InterPro" id="IPR031165">
    <property type="entry name" value="GNAT_YJDJ"/>
</dbReference>
<dbReference type="Proteomes" id="UP001299283">
    <property type="component" value="Unassembled WGS sequence"/>
</dbReference>
<feature type="domain" description="N-acetyltransferase" evidence="1">
    <location>
        <begin position="7"/>
        <end position="93"/>
    </location>
</feature>
<dbReference type="Gene3D" id="3.40.630.30">
    <property type="match status" value="1"/>
</dbReference>
<reference evidence="2 3" key="1">
    <citation type="submission" date="2023-12" db="EMBL/GenBank/DDBJ databases">
        <title>Description of new species of Mycobacterium terrae complex isolated from sewage at the Sao Paulo Zoological Park Foundation in Brazil.</title>
        <authorList>
            <person name="Romagnoli C.L."/>
            <person name="Conceicao E.C."/>
            <person name="Machado E."/>
            <person name="Barreto L.B.P.F."/>
            <person name="Sharma A."/>
            <person name="Silva N.M."/>
            <person name="Marques L.E."/>
            <person name="Juliana M.A."/>
            <person name="Lourenco M.C.S."/>
            <person name="Digiampietri L.A."/>
            <person name="Suffys P.N."/>
            <person name="Viana-Niero C."/>
        </authorList>
    </citation>
    <scope>NUCLEOTIDE SEQUENCE [LARGE SCALE GENOMIC DNA]</scope>
    <source>
        <strain evidence="2 3">MYC017</strain>
    </source>
</reference>
<dbReference type="PROSITE" id="PS51729">
    <property type="entry name" value="GNAT_YJDJ"/>
    <property type="match status" value="1"/>
</dbReference>
<dbReference type="EC" id="2.3.1.-" evidence="2"/>
<organism evidence="2 3">
    <name type="scientific">[Mycobacterium] vasticus</name>
    <dbReference type="NCBI Taxonomy" id="2875777"/>
    <lineage>
        <taxon>Bacteria</taxon>
        <taxon>Bacillati</taxon>
        <taxon>Actinomycetota</taxon>
        <taxon>Actinomycetes</taxon>
        <taxon>Mycobacteriales</taxon>
        <taxon>Mycobacteriaceae</taxon>
        <taxon>Mycolicibacter</taxon>
    </lineage>
</organism>
<keyword evidence="2" id="KW-0012">Acyltransferase</keyword>
<keyword evidence="3" id="KW-1185">Reference proteome</keyword>
<protein>
    <submittedName>
        <fullName evidence="2">GNAT family N-acetyltransferase</fullName>
        <ecNumber evidence="2">2.3.1.-</ecNumber>
    </submittedName>
</protein>
<dbReference type="EMBL" id="JAYJJQ010000010">
    <property type="protein sequence ID" value="MEB3069925.1"/>
    <property type="molecule type" value="Genomic_DNA"/>
</dbReference>
<dbReference type="InterPro" id="IPR016181">
    <property type="entry name" value="Acyl_CoA_acyltransferase"/>
</dbReference>
<dbReference type="InterPro" id="IPR045057">
    <property type="entry name" value="Gcn5-rel_NAT"/>
</dbReference>
<keyword evidence="2" id="KW-0808">Transferase</keyword>
<dbReference type="Pfam" id="PF14542">
    <property type="entry name" value="Acetyltransf_CG"/>
    <property type="match status" value="1"/>
</dbReference>
<sequence>MSEPIVTDIPEQHRYEISVDGVRAGLASYRDSGDRRDFHHTEIDKAFGGQGLATKLIAAALADTHSAGKQIVPTCSFVEAYVAKHPEYANPAGN</sequence>
<dbReference type="PANTHER" id="PTHR31435:SF10">
    <property type="entry name" value="BSR4717 PROTEIN"/>
    <property type="match status" value="1"/>
</dbReference>
<dbReference type="CDD" id="cd04301">
    <property type="entry name" value="NAT_SF"/>
    <property type="match status" value="1"/>
</dbReference>
<dbReference type="RefSeq" id="WP_225396938.1">
    <property type="nucleotide sequence ID" value="NZ_JAYJJQ010000010.1"/>
</dbReference>
<evidence type="ECO:0000259" key="1">
    <source>
        <dbReference type="PROSITE" id="PS51729"/>
    </source>
</evidence>
<evidence type="ECO:0000313" key="3">
    <source>
        <dbReference type="Proteomes" id="UP001299283"/>
    </source>
</evidence>
<evidence type="ECO:0000313" key="2">
    <source>
        <dbReference type="EMBL" id="MEB3069925.1"/>
    </source>
</evidence>
<accession>A0ABU5YXR5</accession>
<dbReference type="PANTHER" id="PTHR31435">
    <property type="entry name" value="PROTEIN NATD1"/>
    <property type="match status" value="1"/>
</dbReference>